<evidence type="ECO:0000256" key="4">
    <source>
        <dbReference type="ARBA" id="ARBA00022989"/>
    </source>
</evidence>
<keyword evidence="6" id="KW-0472">Membrane</keyword>
<sequence length="522" mass="57396">MSLTPSRKPSLSQRRRSVGAGGGGGRCSRSDTSSTHTFPVRLRASEGSPTPRTHPNTPRRQVKHTFCSDNHGIKPPTPEQYLTPLQQKEVCIRHLRSRLRENVERLQHRDCEVEELRTQLYKMQEDWIEEECHRVEAQLALKEARKEIQQLHEVVESVKSNLSIREQDPHDHKPYLGLQGVRVGEKSRSCGCSPASTLSRGTTFTRRSSEALQLERSPELSGGIRPAGQTHLLLEAALLSEQLPSQDQHIRGTPAVPRSSTFERLCSGGAVLPISHSCHSLGSSCRCSGHTYLPHHHLFLHLPQEEPSFSSVSAAAAAAPTTHTSPIPVPAAEKKPEVRSQACSPTMTWLCEDSSTAELSVISSAKMDITSSEPRLPTSLPPQFCPSSELLPSEKPEEAAKVPAQVQICQPQPIDPLSFKQEATVLEIGEDHEEKTEGETEAGPSPELCHWSPYFLVDLLALAMPVVPTMAWLCRGAPHEVMPAYHIGSLLRGCCAVALHSLRRQGAGRGRRPTSINRTAPL</sequence>
<keyword evidence="2" id="KW-0597">Phosphoprotein</keyword>
<keyword evidence="4" id="KW-1133">Transmembrane helix</keyword>
<dbReference type="GO" id="GO:0016020">
    <property type="term" value="C:membrane"/>
    <property type="evidence" value="ECO:0007669"/>
    <property type="project" value="UniProtKB-SubCell"/>
</dbReference>
<evidence type="ECO:0000256" key="2">
    <source>
        <dbReference type="ARBA" id="ARBA00022553"/>
    </source>
</evidence>
<feature type="compositionally biased region" description="Low complexity" evidence="8">
    <location>
        <begin position="49"/>
        <end position="59"/>
    </location>
</feature>
<comment type="subcellular location">
    <subcellularLocation>
        <location evidence="1">Membrane</location>
        <topology evidence="1">Single-pass membrane protein</topology>
    </subcellularLocation>
</comment>
<evidence type="ECO:0000256" key="8">
    <source>
        <dbReference type="SAM" id="MobiDB-lite"/>
    </source>
</evidence>
<dbReference type="GO" id="GO:0005739">
    <property type="term" value="C:mitochondrion"/>
    <property type="evidence" value="ECO:0007669"/>
    <property type="project" value="TreeGrafter"/>
</dbReference>
<evidence type="ECO:0000313" key="9">
    <source>
        <dbReference type="EMBL" id="SBP12187.1"/>
    </source>
</evidence>
<dbReference type="AlphaFoldDB" id="A0A1A7X247"/>
<dbReference type="EMBL" id="HADX01005896">
    <property type="protein sequence ID" value="SBP28128.1"/>
    <property type="molecule type" value="Transcribed_RNA"/>
</dbReference>
<name>A0A1A7X247_9TELE</name>
<dbReference type="GO" id="GO:0005881">
    <property type="term" value="C:cytoplasmic microtubule"/>
    <property type="evidence" value="ECO:0007669"/>
    <property type="project" value="TreeGrafter"/>
</dbReference>
<evidence type="ECO:0000256" key="7">
    <source>
        <dbReference type="SAM" id="Coils"/>
    </source>
</evidence>
<evidence type="ECO:0000256" key="1">
    <source>
        <dbReference type="ARBA" id="ARBA00004167"/>
    </source>
</evidence>
<keyword evidence="3" id="KW-0812">Transmembrane</keyword>
<feature type="compositionally biased region" description="Polar residues" evidence="8">
    <location>
        <begin position="1"/>
        <end position="11"/>
    </location>
</feature>
<feature type="coiled-coil region" evidence="7">
    <location>
        <begin position="134"/>
        <end position="161"/>
    </location>
</feature>
<feature type="region of interest" description="Disordered" evidence="8">
    <location>
        <begin position="1"/>
        <end position="62"/>
    </location>
</feature>
<reference evidence="9" key="2">
    <citation type="submission" date="2016-06" db="EMBL/GenBank/DDBJ databases">
        <title>The genome of a short-lived fish provides insights into sex chromosome evolution and the genetic control of aging.</title>
        <authorList>
            <person name="Reichwald K."/>
            <person name="Felder M."/>
            <person name="Petzold A."/>
            <person name="Koch P."/>
            <person name="Groth M."/>
            <person name="Platzer M."/>
        </authorList>
    </citation>
    <scope>NUCLEOTIDE SEQUENCE</scope>
    <source>
        <tissue evidence="9">Brain</tissue>
    </source>
</reference>
<dbReference type="EMBL" id="HADW01010787">
    <property type="protein sequence ID" value="SBP12187.1"/>
    <property type="molecule type" value="Transcribed_RNA"/>
</dbReference>
<dbReference type="InterPro" id="IPR028197">
    <property type="entry name" value="Syntaphilin/Syntabulin"/>
</dbReference>
<keyword evidence="5 7" id="KW-0175">Coiled coil</keyword>
<protein>
    <submittedName>
        <fullName evidence="9">Syntaphilin a</fullName>
    </submittedName>
</protein>
<dbReference type="Pfam" id="PF15290">
    <property type="entry name" value="Syntaphilin"/>
    <property type="match status" value="1"/>
</dbReference>
<dbReference type="GO" id="GO:0030182">
    <property type="term" value="P:neuron differentiation"/>
    <property type="evidence" value="ECO:0007669"/>
    <property type="project" value="TreeGrafter"/>
</dbReference>
<evidence type="ECO:0000256" key="3">
    <source>
        <dbReference type="ARBA" id="ARBA00022692"/>
    </source>
</evidence>
<organism evidence="9">
    <name type="scientific">Iconisemion striatum</name>
    <dbReference type="NCBI Taxonomy" id="60296"/>
    <lineage>
        <taxon>Eukaryota</taxon>
        <taxon>Metazoa</taxon>
        <taxon>Chordata</taxon>
        <taxon>Craniata</taxon>
        <taxon>Vertebrata</taxon>
        <taxon>Euteleostomi</taxon>
        <taxon>Actinopterygii</taxon>
        <taxon>Neopterygii</taxon>
        <taxon>Teleostei</taxon>
        <taxon>Neoteleostei</taxon>
        <taxon>Acanthomorphata</taxon>
        <taxon>Ovalentaria</taxon>
        <taxon>Atherinomorphae</taxon>
        <taxon>Cyprinodontiformes</taxon>
        <taxon>Nothobranchiidae</taxon>
        <taxon>Iconisemion</taxon>
    </lineage>
</organism>
<dbReference type="PANTHER" id="PTHR16208">
    <property type="entry name" value="MICROTUBULE-ASSOCIATED PROTEIN/SYNTAPHILIN"/>
    <property type="match status" value="1"/>
</dbReference>
<proteinExistence type="predicted"/>
<accession>A0A1A7X247</accession>
<evidence type="ECO:0000256" key="5">
    <source>
        <dbReference type="ARBA" id="ARBA00023054"/>
    </source>
</evidence>
<evidence type="ECO:0000256" key="6">
    <source>
        <dbReference type="ARBA" id="ARBA00023136"/>
    </source>
</evidence>
<dbReference type="PANTHER" id="PTHR16208:SF5">
    <property type="entry name" value="SYNTAPHILIN-LIKE"/>
    <property type="match status" value="1"/>
</dbReference>
<reference evidence="9" key="1">
    <citation type="submission" date="2016-05" db="EMBL/GenBank/DDBJ databases">
        <authorList>
            <person name="Lavstsen T."/>
            <person name="Jespersen J.S."/>
        </authorList>
    </citation>
    <scope>NUCLEOTIDE SEQUENCE</scope>
    <source>
        <tissue evidence="9">Brain</tissue>
    </source>
</reference>
<gene>
    <name evidence="9" type="primary">SNPHA</name>
</gene>